<dbReference type="RefSeq" id="WP_025354502.1">
    <property type="nucleotide sequence ID" value="NZ_CP007155.1"/>
</dbReference>
<dbReference type="eggNOG" id="COG0582">
    <property type="taxonomic scope" value="Bacteria"/>
</dbReference>
<dbReference type="PANTHER" id="PTHR30349:SF64">
    <property type="entry name" value="PROPHAGE INTEGRASE INTD-RELATED"/>
    <property type="match status" value="1"/>
</dbReference>
<gene>
    <name evidence="6" type="ORF">KALB_874</name>
</gene>
<reference evidence="6 7" key="1">
    <citation type="journal article" date="2014" name="BMC Genomics">
        <title>Complete genome sequence of producer of the glycopeptide antibiotic Aculeximycin Kutzneria albida DSM 43870T, a representative of minor genus of Pseudonocardiaceae.</title>
        <authorList>
            <person name="Rebets Y."/>
            <person name="Tokovenko B."/>
            <person name="Lushchyk I."/>
            <person name="Ruckert C."/>
            <person name="Zaburannyi N."/>
            <person name="Bechthold A."/>
            <person name="Kalinowski J."/>
            <person name="Luzhetskyy A."/>
        </authorList>
    </citation>
    <scope>NUCLEOTIDE SEQUENCE [LARGE SCALE GENOMIC DNA]</scope>
    <source>
        <strain evidence="6">DSM 43870</strain>
    </source>
</reference>
<dbReference type="AlphaFoldDB" id="W5VZA7"/>
<evidence type="ECO:0000256" key="3">
    <source>
        <dbReference type="ARBA" id="ARBA00023172"/>
    </source>
</evidence>
<dbReference type="GO" id="GO:0006310">
    <property type="term" value="P:DNA recombination"/>
    <property type="evidence" value="ECO:0007669"/>
    <property type="project" value="UniProtKB-KW"/>
</dbReference>
<dbReference type="InterPro" id="IPR050090">
    <property type="entry name" value="Tyrosine_recombinase_XerCD"/>
</dbReference>
<dbReference type="InterPro" id="IPR002104">
    <property type="entry name" value="Integrase_catalytic"/>
</dbReference>
<name>W5VZA7_9PSEU</name>
<dbReference type="Gene3D" id="1.10.443.10">
    <property type="entry name" value="Intergrase catalytic core"/>
    <property type="match status" value="1"/>
</dbReference>
<dbReference type="GO" id="GO:0003677">
    <property type="term" value="F:DNA binding"/>
    <property type="evidence" value="ECO:0007669"/>
    <property type="project" value="UniProtKB-KW"/>
</dbReference>
<dbReference type="HOGENOM" id="CLU_027562_17_5_11"/>
<dbReference type="Proteomes" id="UP000019225">
    <property type="component" value="Chromosome"/>
</dbReference>
<keyword evidence="7" id="KW-1185">Reference proteome</keyword>
<comment type="similarity">
    <text evidence="1">Belongs to the 'phage' integrase family.</text>
</comment>
<dbReference type="GO" id="GO:0015074">
    <property type="term" value="P:DNA integration"/>
    <property type="evidence" value="ECO:0007669"/>
    <property type="project" value="InterPro"/>
</dbReference>
<evidence type="ECO:0000313" key="6">
    <source>
        <dbReference type="EMBL" id="AHH94248.1"/>
    </source>
</evidence>
<dbReference type="OrthoDB" id="1822491at2"/>
<dbReference type="InterPro" id="IPR010998">
    <property type="entry name" value="Integrase_recombinase_N"/>
</dbReference>
<feature type="compositionally biased region" description="Polar residues" evidence="4">
    <location>
        <begin position="429"/>
        <end position="439"/>
    </location>
</feature>
<dbReference type="InterPro" id="IPR011010">
    <property type="entry name" value="DNA_brk_join_enz"/>
</dbReference>
<keyword evidence="2" id="KW-0238">DNA-binding</keyword>
<dbReference type="SUPFAM" id="SSF56349">
    <property type="entry name" value="DNA breaking-rejoining enzymes"/>
    <property type="match status" value="1"/>
</dbReference>
<dbReference type="KEGG" id="kal:KALB_874"/>
<dbReference type="PROSITE" id="PS51898">
    <property type="entry name" value="TYR_RECOMBINASE"/>
    <property type="match status" value="1"/>
</dbReference>
<evidence type="ECO:0000313" key="7">
    <source>
        <dbReference type="Proteomes" id="UP000019225"/>
    </source>
</evidence>
<protein>
    <submittedName>
        <fullName evidence="6">Integrase family protein</fullName>
    </submittedName>
</protein>
<evidence type="ECO:0000256" key="4">
    <source>
        <dbReference type="SAM" id="MobiDB-lite"/>
    </source>
</evidence>
<dbReference type="CDD" id="cd01189">
    <property type="entry name" value="INT_ICEBs1_C_like"/>
    <property type="match status" value="1"/>
</dbReference>
<dbReference type="Gene3D" id="1.10.150.130">
    <property type="match status" value="1"/>
</dbReference>
<dbReference type="PANTHER" id="PTHR30349">
    <property type="entry name" value="PHAGE INTEGRASE-RELATED"/>
    <property type="match status" value="1"/>
</dbReference>
<accession>W5VZA7</accession>
<evidence type="ECO:0000259" key="5">
    <source>
        <dbReference type="PROSITE" id="PS51898"/>
    </source>
</evidence>
<evidence type="ECO:0000256" key="1">
    <source>
        <dbReference type="ARBA" id="ARBA00008857"/>
    </source>
</evidence>
<organism evidence="6 7">
    <name type="scientific">Kutzneria albida DSM 43870</name>
    <dbReference type="NCBI Taxonomy" id="1449976"/>
    <lineage>
        <taxon>Bacteria</taxon>
        <taxon>Bacillati</taxon>
        <taxon>Actinomycetota</taxon>
        <taxon>Actinomycetes</taxon>
        <taxon>Pseudonocardiales</taxon>
        <taxon>Pseudonocardiaceae</taxon>
        <taxon>Kutzneria</taxon>
    </lineage>
</organism>
<sequence>MGHIQDRWWRPKKDETGKPVLDARGRAAKEKTDLYGSGDRYKVRYLDPEGREKSKTFPDKAKKAAEDFLISVESDKREGRYVDPKAGEKKFSAYVETWYGGQSPDASTQENLRSQVTSQMVPFFGNLAMKRIDIPKVREWLLWMNERGLSLRYQKLLFDRLSSILNAAVEEKIIHSNPCRARSVQSPSPPERRVTPWPLKRMRSVHLALPARCGVVIPLSAGVGLRQGEIFGLADTDLDRDAQELVVARQVRIVANTLVFAPPKSKKSRTVPLGAGVLDQLDDYIEQFSPVEVTLPWEKPGGKPVTARLILTTPEGGACRRQKFNMGTWRPAFARAGLEYRNQEDGMHALRHLYASTQLENGVSIKALSLNLGHHDPGFTLRVYTHLMPSSHERSRRAADAVFKPKQRPDDDPRPGDGLARSSDPETAGQASTVNQMAM</sequence>
<dbReference type="Pfam" id="PF00589">
    <property type="entry name" value="Phage_integrase"/>
    <property type="match status" value="1"/>
</dbReference>
<dbReference type="InterPro" id="IPR013762">
    <property type="entry name" value="Integrase-like_cat_sf"/>
</dbReference>
<proteinExistence type="inferred from homology"/>
<evidence type="ECO:0000256" key="2">
    <source>
        <dbReference type="ARBA" id="ARBA00023125"/>
    </source>
</evidence>
<dbReference type="EMBL" id="CP007155">
    <property type="protein sequence ID" value="AHH94248.1"/>
    <property type="molecule type" value="Genomic_DNA"/>
</dbReference>
<dbReference type="STRING" id="1449976.KALB_874"/>
<dbReference type="PATRIC" id="fig|1449976.3.peg.877"/>
<feature type="domain" description="Tyr recombinase" evidence="5">
    <location>
        <begin position="192"/>
        <end position="400"/>
    </location>
</feature>
<feature type="region of interest" description="Disordered" evidence="4">
    <location>
        <begin position="394"/>
        <end position="439"/>
    </location>
</feature>
<keyword evidence="3" id="KW-0233">DNA recombination</keyword>